<keyword evidence="3" id="KW-0547">Nucleotide-binding</keyword>
<dbReference type="Pfam" id="PF00587">
    <property type="entry name" value="tRNA-synt_2b"/>
    <property type="match status" value="1"/>
</dbReference>
<feature type="domain" description="Aminoacyl-transfer RNA synthetases class-II family profile" evidence="9">
    <location>
        <begin position="1"/>
        <end position="272"/>
    </location>
</feature>
<organism evidence="10">
    <name type="scientific">marine sediment metagenome</name>
    <dbReference type="NCBI Taxonomy" id="412755"/>
    <lineage>
        <taxon>unclassified sequences</taxon>
        <taxon>metagenomes</taxon>
        <taxon>ecological metagenomes</taxon>
    </lineage>
</organism>
<dbReference type="InterPro" id="IPR045864">
    <property type="entry name" value="aa-tRNA-synth_II/BPL/LPL"/>
</dbReference>
<dbReference type="EC" id="6.1.1.15" evidence="1"/>
<dbReference type="InterPro" id="IPR002314">
    <property type="entry name" value="aa-tRNA-synt_IIb"/>
</dbReference>
<dbReference type="GO" id="GO:0005524">
    <property type="term" value="F:ATP binding"/>
    <property type="evidence" value="ECO:0007669"/>
    <property type="project" value="UniProtKB-KW"/>
</dbReference>
<evidence type="ECO:0000259" key="9">
    <source>
        <dbReference type="PROSITE" id="PS50862"/>
    </source>
</evidence>
<dbReference type="Pfam" id="PF03129">
    <property type="entry name" value="HGTP_anticodon"/>
    <property type="match status" value="1"/>
</dbReference>
<evidence type="ECO:0000256" key="3">
    <source>
        <dbReference type="ARBA" id="ARBA00022741"/>
    </source>
</evidence>
<dbReference type="GO" id="GO:0004827">
    <property type="term" value="F:proline-tRNA ligase activity"/>
    <property type="evidence" value="ECO:0007669"/>
    <property type="project" value="UniProtKB-EC"/>
</dbReference>
<dbReference type="PRINTS" id="PR01046">
    <property type="entry name" value="TRNASYNTHPRO"/>
</dbReference>
<dbReference type="InterPro" id="IPR004154">
    <property type="entry name" value="Anticodon-bd"/>
</dbReference>
<evidence type="ECO:0000256" key="1">
    <source>
        <dbReference type="ARBA" id="ARBA00012831"/>
    </source>
</evidence>
<dbReference type="SUPFAM" id="SSF52954">
    <property type="entry name" value="Class II aaRS ABD-related"/>
    <property type="match status" value="1"/>
</dbReference>
<dbReference type="InterPro" id="IPR002316">
    <property type="entry name" value="Pro-tRNA-ligase_IIa"/>
</dbReference>
<dbReference type="Gene3D" id="3.40.50.800">
    <property type="entry name" value="Anticodon-binding domain"/>
    <property type="match status" value="1"/>
</dbReference>
<dbReference type="CDD" id="cd00861">
    <property type="entry name" value="ProRS_anticodon_short"/>
    <property type="match status" value="1"/>
</dbReference>
<dbReference type="InterPro" id="IPR044140">
    <property type="entry name" value="ProRS_anticodon_short"/>
</dbReference>
<accession>A0A0F9JW59</accession>
<protein>
    <recommendedName>
        <fullName evidence="1">proline--tRNA ligase</fullName>
        <ecNumber evidence="1">6.1.1.15</ecNumber>
    </recommendedName>
    <alternativeName>
        <fullName evidence="7">Prolyl-tRNA synthetase</fullName>
    </alternativeName>
</protein>
<dbReference type="Gene3D" id="3.30.930.10">
    <property type="entry name" value="Bira Bifunctional Protein, Domain 2"/>
    <property type="match status" value="1"/>
</dbReference>
<dbReference type="SUPFAM" id="SSF55681">
    <property type="entry name" value="Class II aaRS and biotin synthetases"/>
    <property type="match status" value="1"/>
</dbReference>
<dbReference type="AlphaFoldDB" id="A0A0F9JW59"/>
<gene>
    <name evidence="10" type="ORF">LCGC14_1405410</name>
</gene>
<comment type="caution">
    <text evidence="10">The sequence shown here is derived from an EMBL/GenBank/DDBJ whole genome shotgun (WGS) entry which is preliminary data.</text>
</comment>
<dbReference type="InterPro" id="IPR006195">
    <property type="entry name" value="aa-tRNA-synth_II"/>
</dbReference>
<reference evidence="10" key="1">
    <citation type="journal article" date="2015" name="Nature">
        <title>Complex archaea that bridge the gap between prokaryotes and eukaryotes.</title>
        <authorList>
            <person name="Spang A."/>
            <person name="Saw J.H."/>
            <person name="Jorgensen S.L."/>
            <person name="Zaremba-Niedzwiedzka K."/>
            <person name="Martijn J."/>
            <person name="Lind A.E."/>
            <person name="van Eijk R."/>
            <person name="Schleper C."/>
            <person name="Guy L."/>
            <person name="Ettema T.J."/>
        </authorList>
    </citation>
    <scope>NUCLEOTIDE SEQUENCE</scope>
</reference>
<keyword evidence="5" id="KW-0648">Protein biosynthesis</keyword>
<dbReference type="PROSITE" id="PS50862">
    <property type="entry name" value="AA_TRNA_LIGASE_II"/>
    <property type="match status" value="1"/>
</dbReference>
<dbReference type="GO" id="GO:0006433">
    <property type="term" value="P:prolyl-tRNA aminoacylation"/>
    <property type="evidence" value="ECO:0007669"/>
    <property type="project" value="InterPro"/>
</dbReference>
<evidence type="ECO:0000313" key="10">
    <source>
        <dbReference type="EMBL" id="KKM73933.1"/>
    </source>
</evidence>
<comment type="catalytic activity">
    <reaction evidence="8">
        <text>tRNA(Pro) + L-proline + ATP = L-prolyl-tRNA(Pro) + AMP + diphosphate</text>
        <dbReference type="Rhea" id="RHEA:14305"/>
        <dbReference type="Rhea" id="RHEA-COMP:9700"/>
        <dbReference type="Rhea" id="RHEA-COMP:9702"/>
        <dbReference type="ChEBI" id="CHEBI:30616"/>
        <dbReference type="ChEBI" id="CHEBI:33019"/>
        <dbReference type="ChEBI" id="CHEBI:60039"/>
        <dbReference type="ChEBI" id="CHEBI:78442"/>
        <dbReference type="ChEBI" id="CHEBI:78532"/>
        <dbReference type="ChEBI" id="CHEBI:456215"/>
        <dbReference type="EC" id="6.1.1.15"/>
    </reaction>
</comment>
<dbReference type="GO" id="GO:0005829">
    <property type="term" value="C:cytosol"/>
    <property type="evidence" value="ECO:0007669"/>
    <property type="project" value="TreeGrafter"/>
</dbReference>
<dbReference type="InterPro" id="IPR036621">
    <property type="entry name" value="Anticodon-bd_dom_sf"/>
</dbReference>
<keyword evidence="6" id="KW-0030">Aminoacyl-tRNA synthetase</keyword>
<evidence type="ECO:0000256" key="4">
    <source>
        <dbReference type="ARBA" id="ARBA00022840"/>
    </source>
</evidence>
<feature type="non-terminal residue" evidence="10">
    <location>
        <position position="1"/>
    </location>
</feature>
<keyword evidence="2" id="KW-0436">Ligase</keyword>
<evidence type="ECO:0000256" key="8">
    <source>
        <dbReference type="ARBA" id="ARBA00047671"/>
    </source>
</evidence>
<evidence type="ECO:0000256" key="6">
    <source>
        <dbReference type="ARBA" id="ARBA00023146"/>
    </source>
</evidence>
<dbReference type="PANTHER" id="PTHR42753:SF2">
    <property type="entry name" value="PROLINE--TRNA LIGASE"/>
    <property type="match status" value="1"/>
</dbReference>
<evidence type="ECO:0000256" key="7">
    <source>
        <dbReference type="ARBA" id="ARBA00029731"/>
    </source>
</evidence>
<keyword evidence="4" id="KW-0067">ATP-binding</keyword>
<dbReference type="InterPro" id="IPR050062">
    <property type="entry name" value="Pro-tRNA_synthetase"/>
</dbReference>
<proteinExistence type="predicted"/>
<evidence type="ECO:0000256" key="2">
    <source>
        <dbReference type="ARBA" id="ARBA00022598"/>
    </source>
</evidence>
<evidence type="ECO:0000256" key="5">
    <source>
        <dbReference type="ARBA" id="ARBA00022917"/>
    </source>
</evidence>
<dbReference type="PANTHER" id="PTHR42753">
    <property type="entry name" value="MITOCHONDRIAL RIBOSOME PROTEIN L39/PROLYL-TRNA LIGASE FAMILY MEMBER"/>
    <property type="match status" value="1"/>
</dbReference>
<sequence>PLGFRVRENIMRIIREEMNAAGACEIIMPALHPKSVWETTGRWDEMKSVMYQFGEGERAYGLGPTHEEVIAPIVQKHVNSYLDLPIALYQIQVKFRNEERPKSGLLRGREFTMKDLYSFHTNEESLNVFYDRVKEAYRGIFKRVGLGDTTYLTLASGGSFSQYSHEFQTVSDVGEDTIYLCKACSVAVNHEIITEQKVCPECNSNDLVKKNAIEVGNIFKLGTRFSEPVGLMYRDTDGTQKPVIMASYGIGVERLMGAIVETYHDDAGLIWPQAVAPFIAHLLIIGEQTGTLKKFADTAYQSMIDADIEVLYDDRTDVSAGEKFADADLLGLPWRLVVSNSTLAEDKIEVKKRTEKEKKLIALKELPKYITK</sequence>
<name>A0A0F9JW59_9ZZZZ</name>
<dbReference type="EMBL" id="LAZR01009221">
    <property type="protein sequence ID" value="KKM73933.1"/>
    <property type="molecule type" value="Genomic_DNA"/>
</dbReference>